<organism evidence="2 3">
    <name type="scientific">Flavobacterium amnicola</name>
    <dbReference type="NCBI Taxonomy" id="2506422"/>
    <lineage>
        <taxon>Bacteria</taxon>
        <taxon>Pseudomonadati</taxon>
        <taxon>Bacteroidota</taxon>
        <taxon>Flavobacteriia</taxon>
        <taxon>Flavobacteriales</taxon>
        <taxon>Flavobacteriaceae</taxon>
        <taxon>Flavobacterium</taxon>
    </lineage>
</organism>
<dbReference type="InterPro" id="IPR026341">
    <property type="entry name" value="T9SS_type_B"/>
</dbReference>
<evidence type="ECO:0000259" key="1">
    <source>
        <dbReference type="Pfam" id="PF23237"/>
    </source>
</evidence>
<dbReference type="Pfam" id="PF23237">
    <property type="entry name" value="HYR_4C"/>
    <property type="match status" value="1"/>
</dbReference>
<proteinExistence type="predicted"/>
<feature type="domain" description="HYR-like" evidence="1">
    <location>
        <begin position="6"/>
        <end position="76"/>
    </location>
</feature>
<dbReference type="EMBL" id="SBKO01000005">
    <property type="protein sequence ID" value="RXR17369.1"/>
    <property type="molecule type" value="Genomic_DNA"/>
</dbReference>
<dbReference type="Pfam" id="PF13585">
    <property type="entry name" value="CHU_C"/>
    <property type="match status" value="1"/>
</dbReference>
<comment type="caution">
    <text evidence="2">The sequence shown here is derived from an EMBL/GenBank/DDBJ whole genome shotgun (WGS) entry which is preliminary data.</text>
</comment>
<dbReference type="Proteomes" id="UP000290283">
    <property type="component" value="Unassembled WGS sequence"/>
</dbReference>
<feature type="non-terminal residue" evidence="2">
    <location>
        <position position="1"/>
    </location>
</feature>
<dbReference type="InterPro" id="IPR057078">
    <property type="entry name" value="HYR-4C"/>
</dbReference>
<evidence type="ECO:0000313" key="2">
    <source>
        <dbReference type="EMBL" id="RXR17369.1"/>
    </source>
</evidence>
<dbReference type="NCBIfam" id="TIGR04131">
    <property type="entry name" value="Bac_Flav_CTERM"/>
    <property type="match status" value="1"/>
</dbReference>
<accession>A0A4Q1K183</accession>
<sequence>TFNGQVPSDVTVQCDAVPAPVVLTASDTCDNNVVVVYSESFAGQNDACANTYTITRNWSVTDCAGNNTQHTQIVNVIDTTAPTFNGQLPSDVTVQCDAVPAPVVLTASDTCDNNPSVSYSEEKRNGNCPSSYTLIRVWVASDCAGNRTSHTQNITVIDTLPPVLTTPISETINVSCDQIPVKPELVFTDNCSSNIQVVYTETVENQNEFGYVVIRVWTATDECGNITTVTQTINVTIEAFSYVYGAICSNEGPKDLFSFLPAGTETGGTWLDVNNSGGLIGSMLDPSAIPSGFYVYRYTITDGPCPRIIEVYMTIENCGGVVLPCSITDLNISKVVTPGQDGHNDYFNIGGLDSCGFIYDIKIFNRWGALIYENPNYKNDWDGVANQAISTSNLPAGTYYYILNIVNSGFDIFNGYFYLGTKN</sequence>
<protein>
    <submittedName>
        <fullName evidence="2">Gliding motility-associated C-terminal domain-containing protein</fullName>
    </submittedName>
</protein>
<keyword evidence="3" id="KW-1185">Reference proteome</keyword>
<reference evidence="3" key="1">
    <citation type="submission" date="2019-01" db="EMBL/GenBank/DDBJ databases">
        <title>Cytophagaceae bacterium strain CAR-16.</title>
        <authorList>
            <person name="Chen W.-M."/>
        </authorList>
    </citation>
    <scope>NUCLEOTIDE SEQUENCE [LARGE SCALE GENOMIC DNA]</scope>
    <source>
        <strain evidence="3">LLJ-11</strain>
    </source>
</reference>
<dbReference type="AlphaFoldDB" id="A0A4Q1K183"/>
<dbReference type="RefSeq" id="WP_164974506.1">
    <property type="nucleotide sequence ID" value="NZ_SBKO01000005.1"/>
</dbReference>
<name>A0A4Q1K183_9FLAO</name>
<gene>
    <name evidence="2" type="ORF">EQG63_11325</name>
</gene>
<evidence type="ECO:0000313" key="3">
    <source>
        <dbReference type="Proteomes" id="UP000290283"/>
    </source>
</evidence>